<dbReference type="PANTHER" id="PTHR37535:SF2">
    <property type="entry name" value="FINGER DOMAIN PROTEIN, PUTATIVE (AFU_ORTHOLOGUE AFUA_6G09300)-RELATED"/>
    <property type="match status" value="1"/>
</dbReference>
<accession>A0A1J9QGM2</accession>
<dbReference type="STRING" id="1658174.A0A1J9QGM2"/>
<name>A0A1J9QGM2_9EURO</name>
<sequence>MAAFGEDEGSESGYTDDYTDDIFSDDSGNDTDGTGDSDESDESDEEFWEEDKLPPPEHYEAEEANLDTKHLRRRRLKPQTINGIDRARDHWHQYCKYMKRDVFDAYRALSIQSLKGFLSWACDQRRGKGGRRRPGIQAVSSLITFWKQYSQAYKQDTSNDIDPLIMAQSQDVIELIADDKKLNRDPRPPGTMYVDDLAEYNRVLLTTNEMEFQVGWARIQLILYTQLAGVTANRPDALTQLRYCDLVLTLVRDPHSSTPRLCVGLTALFTKTHLGMKDANTFWLPEIIYDPTLVLSPHVFLLGMLFHIQVFKSPSIRTAEQLYSLGILDGLNQQELPLRDDLLDKFVFCMVGGEITGFDQAAKPYILRDGAAKAYNESPDISDSLQNLMLQHASIDTFVKHYLDRNITADVLSIYRDLEPQKALMRMVCSMSRSIDPRRPWKLTPEQSRSVNDLPHILKISRKVEYLKKRRDSAASCLHGKIGQRYRRKAEADDRWEKKYRRLVKEYERWDQRHHEAVRRLRGAKQHARTLLKREILERYRQEQPVIDSEQQLSGKVVDEHVRSELQRYMPPELMIMIDAVLTLPPTTSAAELQRRIRAIHAVSAYCGVEEGPICRRRGRGSSPKPTTAKPTAHKAEAIGQPSSDRLLESAAQAVWTEARPKICFICLQNTNLVLSDRVYSFRRPGDLTKHFQGRHLDKFRPLDCNMCKVRLATLKELLVHAEIAHGTVTRSPKYRMLAQSGEPGAPTGCLPPSSQPSWSPRGNRCEETDHQGGSSMCAWKAPLVSQIIRNSSRPHLPFRFPFAFN</sequence>
<dbReference type="OrthoDB" id="4205762at2759"/>
<proteinExistence type="predicted"/>
<reference evidence="2 3" key="1">
    <citation type="submission" date="2015-08" db="EMBL/GenBank/DDBJ databases">
        <title>Emmonsia species relationships and genome sequence.</title>
        <authorList>
            <person name="Cuomo C.A."/>
            <person name="Schwartz I.S."/>
            <person name="Kenyon C."/>
            <person name="De Hoog G.S."/>
            <person name="Govender N.P."/>
            <person name="Botha A."/>
            <person name="Moreno L."/>
            <person name="De Vries M."/>
            <person name="Munoz J.F."/>
            <person name="Stielow J.B."/>
        </authorList>
    </citation>
    <scope>NUCLEOTIDE SEQUENCE [LARGE SCALE GENOMIC DNA]</scope>
    <source>
        <strain evidence="2 3">EI222</strain>
    </source>
</reference>
<feature type="compositionally biased region" description="Acidic residues" evidence="1">
    <location>
        <begin position="1"/>
        <end position="10"/>
    </location>
</feature>
<dbReference type="Proteomes" id="UP000242791">
    <property type="component" value="Unassembled WGS sequence"/>
</dbReference>
<feature type="region of interest" description="Disordered" evidence="1">
    <location>
        <begin position="617"/>
        <end position="643"/>
    </location>
</feature>
<comment type="caution">
    <text evidence="2">The sequence shown here is derived from an EMBL/GenBank/DDBJ whole genome shotgun (WGS) entry which is preliminary data.</text>
</comment>
<dbReference type="PANTHER" id="PTHR37535">
    <property type="entry name" value="FLUG DOMAIN PROTEIN"/>
    <property type="match status" value="1"/>
</dbReference>
<feature type="region of interest" description="Disordered" evidence="1">
    <location>
        <begin position="1"/>
        <end position="57"/>
    </location>
</feature>
<organism evidence="2 3">
    <name type="scientific">Blastomyces percursus</name>
    <dbReference type="NCBI Taxonomy" id="1658174"/>
    <lineage>
        <taxon>Eukaryota</taxon>
        <taxon>Fungi</taxon>
        <taxon>Dikarya</taxon>
        <taxon>Ascomycota</taxon>
        <taxon>Pezizomycotina</taxon>
        <taxon>Eurotiomycetes</taxon>
        <taxon>Eurotiomycetidae</taxon>
        <taxon>Onygenales</taxon>
        <taxon>Ajellomycetaceae</taxon>
        <taxon>Blastomyces</taxon>
    </lineage>
</organism>
<dbReference type="AlphaFoldDB" id="A0A1J9QGM2"/>
<keyword evidence="3" id="KW-1185">Reference proteome</keyword>
<dbReference type="VEuPathDB" id="FungiDB:ACJ73_00615"/>
<feature type="compositionally biased region" description="Acidic residues" evidence="1">
    <location>
        <begin position="17"/>
        <end position="49"/>
    </location>
</feature>
<dbReference type="InterPro" id="IPR021842">
    <property type="entry name" value="DUF3435"/>
</dbReference>
<dbReference type="Pfam" id="PF11917">
    <property type="entry name" value="DUF3435"/>
    <property type="match status" value="2"/>
</dbReference>
<evidence type="ECO:0000313" key="3">
    <source>
        <dbReference type="Proteomes" id="UP000242791"/>
    </source>
</evidence>
<protein>
    <recommendedName>
        <fullName evidence="4">C2H2-type domain-containing protein</fullName>
    </recommendedName>
</protein>
<feature type="region of interest" description="Disordered" evidence="1">
    <location>
        <begin position="742"/>
        <end position="770"/>
    </location>
</feature>
<evidence type="ECO:0008006" key="4">
    <source>
        <dbReference type="Google" id="ProtNLM"/>
    </source>
</evidence>
<dbReference type="EMBL" id="LGTZ01000044">
    <property type="protein sequence ID" value="OJD27982.1"/>
    <property type="molecule type" value="Genomic_DNA"/>
</dbReference>
<evidence type="ECO:0000313" key="2">
    <source>
        <dbReference type="EMBL" id="OJD27982.1"/>
    </source>
</evidence>
<evidence type="ECO:0000256" key="1">
    <source>
        <dbReference type="SAM" id="MobiDB-lite"/>
    </source>
</evidence>
<gene>
    <name evidence="2" type="ORF">ACJ73_00615</name>
</gene>